<name>A0ABR0KBQ9_9EURO</name>
<sequence>MLPPDIADNVNGVSSNNAQGYLNIDALPTEIQDLIFHHVVADSTREELKLFRQSNRYFRDRSDVFLFSTLHVSASKLSLERVRHVSENDRLNAHVKELVFHRGTFSGHKMVKFGGSTHMQPRDYDDFEDHLVRSRHPQRYITQASKCYDAFREEVDAEAYFNREMTWRTTMRKYCARFPKLEKLTTLSDTEDLESAYLRRRCALTHQSATPNYFAPYEIVEPCGPCFRPKALSLDGVNGEDFASIMTSIRGGPQAIRERFSELRSFRLSFSETVTSLELEGTYEHFVPACISLQNLSLDFTSFYSPKMLKDSESFPQKLIKLVLQQRFSRLACLDLTYPLMTEHEFISFLCRHQSTLTSLKLHRWPMPVTTERQPTGSMIRAFQQIGQLPMNSLHSVKLTGEFSNRSDGEGWFMNGYHSYDKTVYPFPVYAKLIRYLEDSGANEYEFPIPISEEVVEDAKTGGALLALDRLPYELGCSDPTFTWWEDKSHADRGQAAPESQSADFDIPYHALSLGTGNTDRHVLGLPQEVLEFLRSATNK</sequence>
<organism evidence="1 2">
    <name type="scientific">Lithohypha guttulata</name>
    <dbReference type="NCBI Taxonomy" id="1690604"/>
    <lineage>
        <taxon>Eukaryota</taxon>
        <taxon>Fungi</taxon>
        <taxon>Dikarya</taxon>
        <taxon>Ascomycota</taxon>
        <taxon>Pezizomycotina</taxon>
        <taxon>Eurotiomycetes</taxon>
        <taxon>Chaetothyriomycetidae</taxon>
        <taxon>Chaetothyriales</taxon>
        <taxon>Trichomeriaceae</taxon>
        <taxon>Lithohypha</taxon>
    </lineage>
</organism>
<accession>A0ABR0KBQ9</accession>
<gene>
    <name evidence="1" type="ORF">LTR24_004671</name>
</gene>
<keyword evidence="2" id="KW-1185">Reference proteome</keyword>
<evidence type="ECO:0000313" key="2">
    <source>
        <dbReference type="Proteomes" id="UP001345013"/>
    </source>
</evidence>
<reference evidence="1 2" key="1">
    <citation type="submission" date="2023-08" db="EMBL/GenBank/DDBJ databases">
        <title>Black Yeasts Isolated from many extreme environments.</title>
        <authorList>
            <person name="Coleine C."/>
            <person name="Stajich J.E."/>
            <person name="Selbmann L."/>
        </authorList>
    </citation>
    <scope>NUCLEOTIDE SEQUENCE [LARGE SCALE GENOMIC DNA]</scope>
    <source>
        <strain evidence="1 2">CCFEE 5885</strain>
    </source>
</reference>
<proteinExistence type="predicted"/>
<evidence type="ECO:0000313" key="1">
    <source>
        <dbReference type="EMBL" id="KAK5093011.1"/>
    </source>
</evidence>
<dbReference type="Proteomes" id="UP001345013">
    <property type="component" value="Unassembled WGS sequence"/>
</dbReference>
<evidence type="ECO:0008006" key="3">
    <source>
        <dbReference type="Google" id="ProtNLM"/>
    </source>
</evidence>
<comment type="caution">
    <text evidence="1">The sequence shown here is derived from an EMBL/GenBank/DDBJ whole genome shotgun (WGS) entry which is preliminary data.</text>
</comment>
<protein>
    <recommendedName>
        <fullName evidence="3">F-box domain-containing protein</fullName>
    </recommendedName>
</protein>
<dbReference type="EMBL" id="JAVRRG010000049">
    <property type="protein sequence ID" value="KAK5093011.1"/>
    <property type="molecule type" value="Genomic_DNA"/>
</dbReference>